<gene>
    <name evidence="1" type="ORF">HLH33_09715</name>
</gene>
<dbReference type="EMBL" id="JABEQG010000015">
    <property type="protein sequence ID" value="MBB2156582.1"/>
    <property type="molecule type" value="Genomic_DNA"/>
</dbReference>
<dbReference type="RefSeq" id="WP_183115820.1">
    <property type="nucleotide sequence ID" value="NZ_JABEQG010000015.1"/>
</dbReference>
<protein>
    <submittedName>
        <fullName evidence="1">Uncharacterized protein</fullName>
    </submittedName>
</protein>
<accession>A0A7W4FF66</accession>
<comment type="caution">
    <text evidence="1">The sequence shown here is derived from an EMBL/GenBank/DDBJ whole genome shotgun (WGS) entry which is preliminary data.</text>
</comment>
<dbReference type="InterPro" id="IPR038765">
    <property type="entry name" value="Papain-like_cys_pep_sf"/>
</dbReference>
<evidence type="ECO:0000313" key="2">
    <source>
        <dbReference type="Proteomes" id="UP000550787"/>
    </source>
</evidence>
<reference evidence="1 2" key="1">
    <citation type="submission" date="2020-04" db="EMBL/GenBank/DDBJ databases">
        <title>Description of novel Gluconacetobacter.</title>
        <authorList>
            <person name="Sombolestani A."/>
        </authorList>
    </citation>
    <scope>NUCLEOTIDE SEQUENCE [LARGE SCALE GENOMIC DNA]</scope>
    <source>
        <strain evidence="1 2">LMG 7603</strain>
    </source>
</reference>
<dbReference type="SUPFAM" id="SSF54001">
    <property type="entry name" value="Cysteine proteinases"/>
    <property type="match status" value="1"/>
</dbReference>
<dbReference type="Proteomes" id="UP000550787">
    <property type="component" value="Unassembled WGS sequence"/>
</dbReference>
<dbReference type="AlphaFoldDB" id="A0A7W4FF66"/>
<organism evidence="1 2">
    <name type="scientific">Gluconacetobacter diazotrophicus</name>
    <name type="common">Acetobacter diazotrophicus</name>
    <dbReference type="NCBI Taxonomy" id="33996"/>
    <lineage>
        <taxon>Bacteria</taxon>
        <taxon>Pseudomonadati</taxon>
        <taxon>Pseudomonadota</taxon>
        <taxon>Alphaproteobacteria</taxon>
        <taxon>Acetobacterales</taxon>
        <taxon>Acetobacteraceae</taxon>
        <taxon>Gluconacetobacter</taxon>
    </lineage>
</organism>
<evidence type="ECO:0000313" key="1">
    <source>
        <dbReference type="EMBL" id="MBB2156582.1"/>
    </source>
</evidence>
<dbReference type="Gene3D" id="3.90.1720.10">
    <property type="entry name" value="endopeptidase domain like (from Nostoc punctiforme)"/>
    <property type="match status" value="1"/>
</dbReference>
<proteinExistence type="predicted"/>
<name>A0A7W4FF66_GLUDI</name>
<sequence length="209" mass="23187">MLVLSPDQPATATAVDWEAPVHVRNLGKIPDVTCLEPGDLVLCEPVGADRVASAIQAVQRRSFSPIHARWTHVAIIFDKERWIEALTRAVSCGSVFDRCHNHHLRFRRATGLPLDVRTAVALQAMTYLRARYTLGQAGFLGLKAFLPNVVRSQFRPHQKAIICSQLFADAFAEKTGGPAAPPHIADIMPAHLSRSEVFEDIPVSWRRLI</sequence>